<comment type="caution">
    <text evidence="1">The sequence shown here is derived from an EMBL/GenBank/DDBJ whole genome shotgun (WGS) entry which is preliminary data.</text>
</comment>
<reference evidence="1 2" key="1">
    <citation type="journal article" date="2015" name="Genome Biol. Evol.">
        <title>The genome of winter moth (Operophtera brumata) provides a genomic perspective on sexual dimorphism and phenology.</title>
        <authorList>
            <person name="Derks M.F."/>
            <person name="Smit S."/>
            <person name="Salis L."/>
            <person name="Schijlen E."/>
            <person name="Bossers A."/>
            <person name="Mateman C."/>
            <person name="Pijl A.S."/>
            <person name="de Ridder D."/>
            <person name="Groenen M.A."/>
            <person name="Visser M.E."/>
            <person name="Megens H.J."/>
        </authorList>
    </citation>
    <scope>NUCLEOTIDE SEQUENCE [LARGE SCALE GENOMIC DNA]</scope>
    <source>
        <strain evidence="1">WM2013NL</strain>
        <tissue evidence="1">Head and thorax</tissue>
    </source>
</reference>
<name>A0A0L7KNN4_OPEBR</name>
<dbReference type="AlphaFoldDB" id="A0A0L7KNN4"/>
<organism evidence="1 2">
    <name type="scientific">Operophtera brumata</name>
    <name type="common">Winter moth</name>
    <name type="synonym">Phalaena brumata</name>
    <dbReference type="NCBI Taxonomy" id="104452"/>
    <lineage>
        <taxon>Eukaryota</taxon>
        <taxon>Metazoa</taxon>
        <taxon>Ecdysozoa</taxon>
        <taxon>Arthropoda</taxon>
        <taxon>Hexapoda</taxon>
        <taxon>Insecta</taxon>
        <taxon>Pterygota</taxon>
        <taxon>Neoptera</taxon>
        <taxon>Endopterygota</taxon>
        <taxon>Lepidoptera</taxon>
        <taxon>Glossata</taxon>
        <taxon>Ditrysia</taxon>
        <taxon>Geometroidea</taxon>
        <taxon>Geometridae</taxon>
        <taxon>Larentiinae</taxon>
        <taxon>Operophtera</taxon>
    </lineage>
</organism>
<sequence>MALVDHDYCFTYINVGANGSASDGACSLHNWLRKKSSNYMTTSCVDHDDHNDHHLINGTWRSEITSLDSIIQQGSNNSATHAREKRTQFTNYFVNEGKVPWQNHMIH</sequence>
<proteinExistence type="predicted"/>
<gene>
    <name evidence="1" type="ORF">OBRU01_23697</name>
</gene>
<keyword evidence="2" id="KW-1185">Reference proteome</keyword>
<accession>A0A0L7KNN4</accession>
<protein>
    <submittedName>
        <fullName evidence="1">Uncharacterized protein</fullName>
    </submittedName>
</protein>
<dbReference type="Proteomes" id="UP000037510">
    <property type="component" value="Unassembled WGS sequence"/>
</dbReference>
<evidence type="ECO:0000313" key="2">
    <source>
        <dbReference type="Proteomes" id="UP000037510"/>
    </source>
</evidence>
<evidence type="ECO:0000313" key="1">
    <source>
        <dbReference type="EMBL" id="KOB64705.1"/>
    </source>
</evidence>
<dbReference type="EMBL" id="JTDY01008161">
    <property type="protein sequence ID" value="KOB64705.1"/>
    <property type="molecule type" value="Genomic_DNA"/>
</dbReference>